<evidence type="ECO:0000256" key="4">
    <source>
        <dbReference type="SAM" id="MobiDB-lite"/>
    </source>
</evidence>
<name>A0A916JVV1_9BACL</name>
<evidence type="ECO:0000256" key="5">
    <source>
        <dbReference type="SAM" id="SignalP"/>
    </source>
</evidence>
<dbReference type="PANTHER" id="PTHR47053:SF1">
    <property type="entry name" value="MUREIN DD-ENDOPEPTIDASE MEPH-RELATED"/>
    <property type="match status" value="1"/>
</dbReference>
<feature type="compositionally biased region" description="Polar residues" evidence="4">
    <location>
        <begin position="171"/>
        <end position="182"/>
    </location>
</feature>
<protein>
    <recommendedName>
        <fullName evidence="6">NlpC/P60 domain-containing protein</fullName>
    </recommendedName>
</protein>
<dbReference type="Pfam" id="PF00877">
    <property type="entry name" value="NLPC_P60"/>
    <property type="match status" value="1"/>
</dbReference>
<evidence type="ECO:0000313" key="7">
    <source>
        <dbReference type="EMBL" id="CAG7607477.1"/>
    </source>
</evidence>
<dbReference type="GO" id="GO:0008234">
    <property type="term" value="F:cysteine-type peptidase activity"/>
    <property type="evidence" value="ECO:0007669"/>
    <property type="project" value="UniProtKB-KW"/>
</dbReference>
<evidence type="ECO:0000256" key="1">
    <source>
        <dbReference type="ARBA" id="ARBA00022670"/>
    </source>
</evidence>
<dbReference type="RefSeq" id="WP_218090791.1">
    <property type="nucleotide sequence ID" value="NZ_CAJVAS010000003.1"/>
</dbReference>
<proteinExistence type="predicted"/>
<dbReference type="PROSITE" id="PS51935">
    <property type="entry name" value="NLPC_P60"/>
    <property type="match status" value="1"/>
</dbReference>
<keyword evidence="2" id="KW-0378">Hydrolase</keyword>
<dbReference type="PANTHER" id="PTHR47053">
    <property type="entry name" value="MUREIN DD-ENDOPEPTIDASE MEPH-RELATED"/>
    <property type="match status" value="1"/>
</dbReference>
<evidence type="ECO:0000313" key="8">
    <source>
        <dbReference type="Proteomes" id="UP000693672"/>
    </source>
</evidence>
<gene>
    <name evidence="7" type="ORF">PAESOLCIP111_00962</name>
</gene>
<feature type="chain" id="PRO_5037747307" description="NlpC/P60 domain-containing protein" evidence="5">
    <location>
        <begin position="37"/>
        <end position="239"/>
    </location>
</feature>
<reference evidence="7" key="1">
    <citation type="submission" date="2021-06" db="EMBL/GenBank/DDBJ databases">
        <authorList>
            <person name="Criscuolo A."/>
        </authorList>
    </citation>
    <scope>NUCLEOTIDE SEQUENCE</scope>
    <source>
        <strain evidence="7">CIP111600</strain>
    </source>
</reference>
<accession>A0A916JVV1</accession>
<evidence type="ECO:0000259" key="6">
    <source>
        <dbReference type="PROSITE" id="PS51935"/>
    </source>
</evidence>
<organism evidence="7 8">
    <name type="scientific">Paenibacillus solanacearum</name>
    <dbReference type="NCBI Taxonomy" id="2048548"/>
    <lineage>
        <taxon>Bacteria</taxon>
        <taxon>Bacillati</taxon>
        <taxon>Bacillota</taxon>
        <taxon>Bacilli</taxon>
        <taxon>Bacillales</taxon>
        <taxon>Paenibacillaceae</taxon>
        <taxon>Paenibacillus</taxon>
    </lineage>
</organism>
<keyword evidence="8" id="KW-1185">Reference proteome</keyword>
<sequence length="239" mass="26575">MNTTKHRFSQAVLGISFSMLLAVSGTIAVAPQSAYAATASKASVVDNIIATGKQYMNVRYLHGAEAGRTDAFDCSSFTQYVYKQNGIELPRSSRQQSKVGKVVKKSELQPGDLVFSDTDRDGTINHVSIYMGNGKLLHTYKVGIGVTISDFKGSIWDETFVTARDVIGGDRQSNGDTQQPADNTPKPVKHPAPSNEQPSYDDNYTSPRYDDRDRSSDPWNSGYERQPRNPYDWFNSFFY</sequence>
<dbReference type="GO" id="GO:0006508">
    <property type="term" value="P:proteolysis"/>
    <property type="evidence" value="ECO:0007669"/>
    <property type="project" value="UniProtKB-KW"/>
</dbReference>
<keyword evidence="1" id="KW-0645">Protease</keyword>
<dbReference type="InterPro" id="IPR051202">
    <property type="entry name" value="Peptidase_C40"/>
</dbReference>
<feature type="domain" description="NlpC/P60" evidence="6">
    <location>
        <begin position="42"/>
        <end position="167"/>
    </location>
</feature>
<dbReference type="AlphaFoldDB" id="A0A916JVV1"/>
<feature type="region of interest" description="Disordered" evidence="4">
    <location>
        <begin position="168"/>
        <end position="231"/>
    </location>
</feature>
<dbReference type="InterPro" id="IPR000064">
    <property type="entry name" value="NLP_P60_dom"/>
</dbReference>
<evidence type="ECO:0000256" key="2">
    <source>
        <dbReference type="ARBA" id="ARBA00022801"/>
    </source>
</evidence>
<feature type="compositionally biased region" description="Polar residues" evidence="4">
    <location>
        <begin position="194"/>
        <end position="205"/>
    </location>
</feature>
<keyword evidence="3" id="KW-0788">Thiol protease</keyword>
<dbReference type="EMBL" id="CAJVAS010000003">
    <property type="protein sequence ID" value="CAG7607477.1"/>
    <property type="molecule type" value="Genomic_DNA"/>
</dbReference>
<feature type="signal peptide" evidence="5">
    <location>
        <begin position="1"/>
        <end position="36"/>
    </location>
</feature>
<comment type="caution">
    <text evidence="7">The sequence shown here is derived from an EMBL/GenBank/DDBJ whole genome shotgun (WGS) entry which is preliminary data.</text>
</comment>
<evidence type="ECO:0000256" key="3">
    <source>
        <dbReference type="ARBA" id="ARBA00022807"/>
    </source>
</evidence>
<dbReference type="Proteomes" id="UP000693672">
    <property type="component" value="Unassembled WGS sequence"/>
</dbReference>
<keyword evidence="5" id="KW-0732">Signal</keyword>